<keyword evidence="4" id="KW-1185">Reference proteome</keyword>
<feature type="region of interest" description="Disordered" evidence="1">
    <location>
        <begin position="1"/>
        <end position="32"/>
    </location>
</feature>
<evidence type="ECO:0000256" key="1">
    <source>
        <dbReference type="SAM" id="MobiDB-lite"/>
    </source>
</evidence>
<dbReference type="EMBL" id="KQ964259">
    <property type="protein sequence ID" value="KXJ88199.1"/>
    <property type="molecule type" value="Genomic_DNA"/>
</dbReference>
<evidence type="ECO:0000313" key="4">
    <source>
        <dbReference type="Proteomes" id="UP000070501"/>
    </source>
</evidence>
<name>A0A136ITS9_9PEZI</name>
<feature type="region of interest" description="Disordered" evidence="1">
    <location>
        <begin position="299"/>
        <end position="319"/>
    </location>
</feature>
<dbReference type="InParanoid" id="A0A136ITS9"/>
<feature type="domain" description="T6SS Phospholipase effector Tle1-like catalytic" evidence="2">
    <location>
        <begin position="37"/>
        <end position="405"/>
    </location>
</feature>
<organism evidence="3 4">
    <name type="scientific">Microdochium bolleyi</name>
    <dbReference type="NCBI Taxonomy" id="196109"/>
    <lineage>
        <taxon>Eukaryota</taxon>
        <taxon>Fungi</taxon>
        <taxon>Dikarya</taxon>
        <taxon>Ascomycota</taxon>
        <taxon>Pezizomycotina</taxon>
        <taxon>Sordariomycetes</taxon>
        <taxon>Xylariomycetidae</taxon>
        <taxon>Xylariales</taxon>
        <taxon>Microdochiaceae</taxon>
        <taxon>Microdochium</taxon>
    </lineage>
</organism>
<reference evidence="4" key="1">
    <citation type="submission" date="2016-02" db="EMBL/GenBank/DDBJ databases">
        <title>Draft genome sequence of Microdochium bolleyi, a fungal endophyte of beachgrass.</title>
        <authorList>
            <consortium name="DOE Joint Genome Institute"/>
            <person name="David A.S."/>
            <person name="May G."/>
            <person name="Haridas S."/>
            <person name="Lim J."/>
            <person name="Wang M."/>
            <person name="Labutti K."/>
            <person name="Lipzen A."/>
            <person name="Barry K."/>
            <person name="Grigoriev I.V."/>
        </authorList>
    </citation>
    <scope>NUCLEOTIDE SEQUENCE [LARGE SCALE GENOMIC DNA]</scope>
    <source>
        <strain evidence="4">J235TASD1</strain>
    </source>
</reference>
<gene>
    <name evidence="3" type="ORF">Micbo1qcDRAFT_190014</name>
</gene>
<dbReference type="AlphaFoldDB" id="A0A136ITS9"/>
<protein>
    <recommendedName>
        <fullName evidence="2">T6SS Phospholipase effector Tle1-like catalytic domain-containing protein</fullName>
    </recommendedName>
</protein>
<dbReference type="Pfam" id="PF09994">
    <property type="entry name" value="T6SS_Tle1-like_cat"/>
    <property type="match status" value="1"/>
</dbReference>
<sequence>MPAPPQIPAAREASSSTMAFSQGGFQPDPKIPAPHPKRIVICCDGTWQSSVSGIKSVPSNITRIARSLARTGLDPRHAENNKVWDQIVYYDAGLGTGVFSIAEKIKQGQLGMGFVGNVIQAYNFISLNYAPGDQIFCFGFSRGAYTARAVAGLVNDIGVLSPRDMQDFPELFALYQANTDSHGFRKSKEYRLWVTGELAAEQPPTAPPGAYQEPPRYVKPPHRQASEASRVVEVVGVFDTVGSLGVPDTQSEVLDFGLQGISKLFGVPKVGFHNVSLSPYIKHAFQALALDEHRGPFTPTLWHVPPAPTKDSAKPPRTKKTLDQLREDSRAAQAGGNEDEIDRAWEAMIDYEMEMHLEKLDSDLLQVWFPGVHVNIGGGSTDMLGPRKGDFEQLSTITLAWMIEQASPYLQFNPNLPQTIVEDRMTLITPILKDLAHTRAEAATHESHWAITRAFEYLASSTHAHSAADKAKIETQTATLAAAAYRASNGWATGPIVDSFTGVMKIAGSVTRTPGRYNRKDDAGNDVGVTNEQIHPSVKYRFDQRGEWSPALEGFTRREATVEVPSADGQSVEAQKRYVWSNADGVTVPEYVIRSGDVFTRYVASLDDTLDKKQEGASGAAAVAAPGEGAASRYLDGIDQYLGLKTGESAAK</sequence>
<feature type="compositionally biased region" description="Polar residues" evidence="1">
    <location>
        <begin position="13"/>
        <end position="24"/>
    </location>
</feature>
<dbReference type="OrthoDB" id="3057168at2759"/>
<dbReference type="PANTHER" id="PTHR33840:SF16">
    <property type="entry name" value="DUF2235 DOMAIN-CONTAINING PROTEIN"/>
    <property type="match status" value="1"/>
</dbReference>
<proteinExistence type="predicted"/>
<evidence type="ECO:0000259" key="2">
    <source>
        <dbReference type="Pfam" id="PF09994"/>
    </source>
</evidence>
<dbReference type="STRING" id="196109.A0A136ITS9"/>
<dbReference type="PANTHER" id="PTHR33840">
    <property type="match status" value="1"/>
</dbReference>
<dbReference type="InterPro" id="IPR018712">
    <property type="entry name" value="Tle1-like_cat"/>
</dbReference>
<evidence type="ECO:0000313" key="3">
    <source>
        <dbReference type="EMBL" id="KXJ88199.1"/>
    </source>
</evidence>
<dbReference type="Proteomes" id="UP000070501">
    <property type="component" value="Unassembled WGS sequence"/>
</dbReference>
<accession>A0A136ITS9</accession>